<evidence type="ECO:0000259" key="1">
    <source>
        <dbReference type="Pfam" id="PF08241"/>
    </source>
</evidence>
<sequence length="245" mass="27402">MRPAATNKALRMPLSWDELAQGLWLKQQLEPAITPMLERMFGYYMVTLGPLGDSLDTSASSIKRQLRLSSLLTGSIRGKETELPLSENSIDACVAPFCLDFCSDPHQMVREIHRVVISDGHILVAGFNPYSMISTGKIWPSWRKRYPWSGRFFAQGRIADWFQLLGCEIIDRQTLAFSSLLGTNPANRKIQQLGQRYAPWAGSVYVMLMKKREVPLTPVKPSWKTVSRIKTVGALSGAGVAGRQC</sequence>
<accession>A0A8J2U6I1</accession>
<keyword evidence="2" id="KW-0808">Transferase</keyword>
<organism evidence="2 3">
    <name type="scientific">Neiella marina</name>
    <dbReference type="NCBI Taxonomy" id="508461"/>
    <lineage>
        <taxon>Bacteria</taxon>
        <taxon>Pseudomonadati</taxon>
        <taxon>Pseudomonadota</taxon>
        <taxon>Gammaproteobacteria</taxon>
        <taxon>Alteromonadales</taxon>
        <taxon>Echinimonadaceae</taxon>
        <taxon>Neiella</taxon>
    </lineage>
</organism>
<dbReference type="GO" id="GO:0008757">
    <property type="term" value="F:S-adenosylmethionine-dependent methyltransferase activity"/>
    <property type="evidence" value="ECO:0007669"/>
    <property type="project" value="InterPro"/>
</dbReference>
<dbReference type="Pfam" id="PF08241">
    <property type="entry name" value="Methyltransf_11"/>
    <property type="match status" value="1"/>
</dbReference>
<dbReference type="AlphaFoldDB" id="A0A8J2U6I1"/>
<dbReference type="Gene3D" id="3.40.50.150">
    <property type="entry name" value="Vaccinia Virus protein VP39"/>
    <property type="match status" value="1"/>
</dbReference>
<evidence type="ECO:0000313" key="3">
    <source>
        <dbReference type="Proteomes" id="UP000619743"/>
    </source>
</evidence>
<feature type="domain" description="Methyltransferase type 11" evidence="1">
    <location>
        <begin position="58"/>
        <end position="123"/>
    </location>
</feature>
<gene>
    <name evidence="2" type="ORF">GCM10011369_25070</name>
</gene>
<keyword evidence="3" id="KW-1185">Reference proteome</keyword>
<dbReference type="EMBL" id="BMDX01000013">
    <property type="protein sequence ID" value="GGA82068.1"/>
    <property type="molecule type" value="Genomic_DNA"/>
</dbReference>
<proteinExistence type="predicted"/>
<keyword evidence="2" id="KW-0489">Methyltransferase</keyword>
<dbReference type="GO" id="GO:0032259">
    <property type="term" value="P:methylation"/>
    <property type="evidence" value="ECO:0007669"/>
    <property type="project" value="UniProtKB-KW"/>
</dbReference>
<name>A0A8J2U6I1_9GAMM</name>
<evidence type="ECO:0000313" key="2">
    <source>
        <dbReference type="EMBL" id="GGA82068.1"/>
    </source>
</evidence>
<dbReference type="InterPro" id="IPR029063">
    <property type="entry name" value="SAM-dependent_MTases_sf"/>
</dbReference>
<protein>
    <submittedName>
        <fullName evidence="2">Type 11 methyltransferase</fullName>
    </submittedName>
</protein>
<dbReference type="SUPFAM" id="SSF53335">
    <property type="entry name" value="S-adenosyl-L-methionine-dependent methyltransferases"/>
    <property type="match status" value="1"/>
</dbReference>
<reference evidence="3" key="1">
    <citation type="journal article" date="2019" name="Int. J. Syst. Evol. Microbiol.">
        <title>The Global Catalogue of Microorganisms (GCM) 10K type strain sequencing project: providing services to taxonomists for standard genome sequencing and annotation.</title>
        <authorList>
            <consortium name="The Broad Institute Genomics Platform"/>
            <consortium name="The Broad Institute Genome Sequencing Center for Infectious Disease"/>
            <person name="Wu L."/>
            <person name="Ma J."/>
        </authorList>
    </citation>
    <scope>NUCLEOTIDE SEQUENCE [LARGE SCALE GENOMIC DNA]</scope>
    <source>
        <strain evidence="3">CGMCC 1.10130</strain>
    </source>
</reference>
<comment type="caution">
    <text evidence="2">The sequence shown here is derived from an EMBL/GenBank/DDBJ whole genome shotgun (WGS) entry which is preliminary data.</text>
</comment>
<dbReference type="InterPro" id="IPR013216">
    <property type="entry name" value="Methyltransf_11"/>
</dbReference>
<dbReference type="Proteomes" id="UP000619743">
    <property type="component" value="Unassembled WGS sequence"/>
</dbReference>